<accession>A0A428RVI4</accession>
<evidence type="ECO:0000256" key="1">
    <source>
        <dbReference type="ARBA" id="ARBA00001638"/>
    </source>
</evidence>
<dbReference type="AlphaFoldDB" id="A0A428RVI4"/>
<gene>
    <name evidence="11" type="ORF">CEP52_017208</name>
</gene>
<keyword evidence="12" id="KW-1185">Reference proteome</keyword>
<evidence type="ECO:0000313" key="12">
    <source>
        <dbReference type="Proteomes" id="UP000287144"/>
    </source>
</evidence>
<organism evidence="11 12">
    <name type="scientific">Fusarium oligoseptatum</name>
    <dbReference type="NCBI Taxonomy" id="2604345"/>
    <lineage>
        <taxon>Eukaryota</taxon>
        <taxon>Fungi</taxon>
        <taxon>Dikarya</taxon>
        <taxon>Ascomycota</taxon>
        <taxon>Pezizomycotina</taxon>
        <taxon>Sordariomycetes</taxon>
        <taxon>Hypocreomycetidae</taxon>
        <taxon>Hypocreales</taxon>
        <taxon>Nectriaceae</taxon>
        <taxon>Fusarium</taxon>
        <taxon>Fusarium solani species complex</taxon>
    </lineage>
</organism>
<comment type="caution">
    <text evidence="11">The sequence shown here is derived from an EMBL/GenBank/DDBJ whole genome shotgun (WGS) entry which is preliminary data.</text>
</comment>
<dbReference type="SUPFAM" id="SSF109604">
    <property type="entry name" value="HD-domain/PDEase-like"/>
    <property type="match status" value="2"/>
</dbReference>
<dbReference type="GO" id="GO:0046872">
    <property type="term" value="F:metal ion binding"/>
    <property type="evidence" value="ECO:0007669"/>
    <property type="project" value="UniProtKB-KW"/>
</dbReference>
<evidence type="ECO:0000256" key="9">
    <source>
        <dbReference type="ARBA" id="ARBA00022801"/>
    </source>
</evidence>
<dbReference type="GO" id="GO:0002953">
    <property type="term" value="F:5'-deoxynucleotidase activity"/>
    <property type="evidence" value="ECO:0007669"/>
    <property type="project" value="UniProtKB-EC"/>
</dbReference>
<evidence type="ECO:0000259" key="10">
    <source>
        <dbReference type="SMART" id="SM00471"/>
    </source>
</evidence>
<dbReference type="EMBL" id="NKCK01000469">
    <property type="protein sequence ID" value="RSL81390.1"/>
    <property type="molecule type" value="Genomic_DNA"/>
</dbReference>
<name>A0A428RVI4_9HYPO</name>
<dbReference type="EC" id="3.1.3.89" evidence="7"/>
<comment type="catalytic activity">
    <reaction evidence="1">
        <text>a 2'-deoxyribonucleoside 5'-phosphate + H2O = a 2'-deoxyribonucleoside + phosphate</text>
        <dbReference type="Rhea" id="RHEA:36167"/>
        <dbReference type="ChEBI" id="CHEBI:15377"/>
        <dbReference type="ChEBI" id="CHEBI:18274"/>
        <dbReference type="ChEBI" id="CHEBI:43474"/>
        <dbReference type="ChEBI" id="CHEBI:65317"/>
        <dbReference type="EC" id="3.1.3.89"/>
    </reaction>
</comment>
<evidence type="ECO:0000256" key="3">
    <source>
        <dbReference type="ARBA" id="ARBA00001941"/>
    </source>
</evidence>
<dbReference type="PANTHER" id="PTHR11845:SF13">
    <property type="entry name" value="5'-DEOXYNUCLEOTIDASE HDDC2"/>
    <property type="match status" value="1"/>
</dbReference>
<keyword evidence="9" id="KW-0378">Hydrolase</keyword>
<evidence type="ECO:0000256" key="8">
    <source>
        <dbReference type="ARBA" id="ARBA00022723"/>
    </source>
</evidence>
<dbReference type="InterPro" id="IPR003607">
    <property type="entry name" value="HD/PDEase_dom"/>
</dbReference>
<dbReference type="GO" id="GO:0005737">
    <property type="term" value="C:cytoplasm"/>
    <property type="evidence" value="ECO:0007669"/>
    <property type="project" value="TreeGrafter"/>
</dbReference>
<comment type="cofactor">
    <cofactor evidence="2">
        <name>Mn(2+)</name>
        <dbReference type="ChEBI" id="CHEBI:29035"/>
    </cofactor>
</comment>
<feature type="domain" description="HD/PDEase" evidence="10">
    <location>
        <begin position="234"/>
        <end position="350"/>
    </location>
</feature>
<protein>
    <recommendedName>
        <fullName evidence="7">5'-deoxynucleotidase</fullName>
        <ecNumber evidence="7">3.1.3.89</ecNumber>
    </recommendedName>
</protein>
<evidence type="ECO:0000256" key="7">
    <source>
        <dbReference type="ARBA" id="ARBA00012964"/>
    </source>
</evidence>
<comment type="function">
    <text evidence="4">Catalyzes the dephosphorylation of the nucleoside 5'-monophosphates deoxyadenosine monophosphate (dAMP), deoxycytidine monophosphate (dCMP), deoxyguanosine monophosphate (dGMP) and deoxythymidine monophosphate (dTMP).</text>
</comment>
<comment type="similarity">
    <text evidence="5">Belongs to the HDDC2 family.</text>
</comment>
<dbReference type="STRING" id="1325735.A0A428RVI4"/>
<proteinExistence type="inferred from homology"/>
<reference evidence="11 12" key="1">
    <citation type="submission" date="2017-06" db="EMBL/GenBank/DDBJ databases">
        <title>Comparative genomic analysis of Ambrosia Fusariam Clade fungi.</title>
        <authorList>
            <person name="Stajich J.E."/>
            <person name="Carrillo J."/>
            <person name="Kijimoto T."/>
            <person name="Eskalen A."/>
            <person name="O'Donnell K."/>
            <person name="Kasson M."/>
        </authorList>
    </citation>
    <scope>NUCLEOTIDE SEQUENCE [LARGE SCALE GENOMIC DNA]</scope>
    <source>
        <strain evidence="11 12">NRRL62579</strain>
    </source>
</reference>
<evidence type="ECO:0000256" key="4">
    <source>
        <dbReference type="ARBA" id="ARBA00004074"/>
    </source>
</evidence>
<dbReference type="PANTHER" id="PTHR11845">
    <property type="entry name" value="5'-DEOXYNUCLEOTIDASE HDDC2"/>
    <property type="match status" value="1"/>
</dbReference>
<dbReference type="SMART" id="SM00471">
    <property type="entry name" value="HDc"/>
    <property type="match status" value="1"/>
</dbReference>
<dbReference type="Pfam" id="PF13023">
    <property type="entry name" value="HD_3"/>
    <property type="match status" value="2"/>
</dbReference>
<sequence>MSSSPLNAIENQKPSPDAFLTFAFNAIQAKERKWTRCEGYGLEQRYSIAGHSWLMSMLCFALPPETNVNKLRCVAMAIVYGVAKVSEKNLAHDAERGLWQEFVESSSPESKVVKEIEKISLLLLVLHFDEANSLTKDIQGLVKLVKDVVTLRHWINEIVDILSQPWYRNEPAPVDILGRDNQVWSVDVALEALPNLRRILDYKRDSVSFAAFAFIVSQNLSRKRKGWIRHGIEEPESVAEHSWMMAALCLTLPEVPEVHGVDIQCCMAMAVLHDMAETLVGDITPADNVAKSEKYRREQLAMKFSTNHVSDSRVKEWWMEFEAGETSRSKVVQDMDKIEMMIQALGYEKKKNHETGLPEFMAAINKVGVLKGMARSVVQERKRYWGGRTIEAVDKTSQKEQDAYYG</sequence>
<comment type="cofactor">
    <cofactor evidence="3">
        <name>Co(2+)</name>
        <dbReference type="ChEBI" id="CHEBI:48828"/>
    </cofactor>
</comment>
<keyword evidence="8" id="KW-0479">Metal-binding</keyword>
<dbReference type="InterPro" id="IPR039356">
    <property type="entry name" value="YfbR/HDDC2"/>
</dbReference>
<comment type="subunit">
    <text evidence="6">Homodimer.</text>
</comment>
<evidence type="ECO:0000256" key="5">
    <source>
        <dbReference type="ARBA" id="ARBA00009999"/>
    </source>
</evidence>
<evidence type="ECO:0000256" key="6">
    <source>
        <dbReference type="ARBA" id="ARBA00011738"/>
    </source>
</evidence>
<dbReference type="Gene3D" id="1.10.3210.10">
    <property type="entry name" value="Hypothetical protein af1432"/>
    <property type="match status" value="2"/>
</dbReference>
<dbReference type="Proteomes" id="UP000287144">
    <property type="component" value="Unassembled WGS sequence"/>
</dbReference>
<evidence type="ECO:0000256" key="2">
    <source>
        <dbReference type="ARBA" id="ARBA00001936"/>
    </source>
</evidence>
<dbReference type="InterPro" id="IPR006674">
    <property type="entry name" value="HD_domain"/>
</dbReference>
<evidence type="ECO:0000313" key="11">
    <source>
        <dbReference type="EMBL" id="RSL81390.1"/>
    </source>
</evidence>